<proteinExistence type="predicted"/>
<dbReference type="Proteomes" id="UP000317369">
    <property type="component" value="Chromosome"/>
</dbReference>
<evidence type="ECO:0000259" key="1">
    <source>
        <dbReference type="PROSITE" id="PS50206"/>
    </source>
</evidence>
<dbReference type="InterPro" id="IPR036873">
    <property type="entry name" value="Rhodanese-like_dom_sf"/>
</dbReference>
<keyword evidence="3" id="KW-1185">Reference proteome</keyword>
<organism evidence="2 3">
    <name type="scientific">Poriferisphaera corsica</name>
    <dbReference type="NCBI Taxonomy" id="2528020"/>
    <lineage>
        <taxon>Bacteria</taxon>
        <taxon>Pseudomonadati</taxon>
        <taxon>Planctomycetota</taxon>
        <taxon>Phycisphaerae</taxon>
        <taxon>Phycisphaerales</taxon>
        <taxon>Phycisphaeraceae</taxon>
        <taxon>Poriferisphaera</taxon>
    </lineage>
</organism>
<dbReference type="InterPro" id="IPR001763">
    <property type="entry name" value="Rhodanese-like_dom"/>
</dbReference>
<dbReference type="KEGG" id="pcor:KS4_29700"/>
<dbReference type="PANTHER" id="PTHR43031">
    <property type="entry name" value="FAD-DEPENDENT OXIDOREDUCTASE"/>
    <property type="match status" value="1"/>
</dbReference>
<dbReference type="SUPFAM" id="SSF52821">
    <property type="entry name" value="Rhodanese/Cell cycle control phosphatase"/>
    <property type="match status" value="1"/>
</dbReference>
<reference evidence="2 3" key="1">
    <citation type="submission" date="2019-02" db="EMBL/GenBank/DDBJ databases">
        <title>Deep-cultivation of Planctomycetes and their phenomic and genomic characterization uncovers novel biology.</title>
        <authorList>
            <person name="Wiegand S."/>
            <person name="Jogler M."/>
            <person name="Boedeker C."/>
            <person name="Pinto D."/>
            <person name="Vollmers J."/>
            <person name="Rivas-Marin E."/>
            <person name="Kohn T."/>
            <person name="Peeters S.H."/>
            <person name="Heuer A."/>
            <person name="Rast P."/>
            <person name="Oberbeckmann S."/>
            <person name="Bunk B."/>
            <person name="Jeske O."/>
            <person name="Meyerdierks A."/>
            <person name="Storesund J.E."/>
            <person name="Kallscheuer N."/>
            <person name="Luecker S."/>
            <person name="Lage O.M."/>
            <person name="Pohl T."/>
            <person name="Merkel B.J."/>
            <person name="Hornburger P."/>
            <person name="Mueller R.-W."/>
            <person name="Bruemmer F."/>
            <person name="Labrenz M."/>
            <person name="Spormann A.M."/>
            <person name="Op den Camp H."/>
            <person name="Overmann J."/>
            <person name="Amann R."/>
            <person name="Jetten M.S.M."/>
            <person name="Mascher T."/>
            <person name="Medema M.H."/>
            <person name="Devos D.P."/>
            <person name="Kaster A.-K."/>
            <person name="Ovreas L."/>
            <person name="Rohde M."/>
            <person name="Galperin M.Y."/>
            <person name="Jogler C."/>
        </authorList>
    </citation>
    <scope>NUCLEOTIDE SEQUENCE [LARGE SCALE GENOMIC DNA]</scope>
    <source>
        <strain evidence="2 3">KS4</strain>
    </source>
</reference>
<dbReference type="PANTHER" id="PTHR43031:SF17">
    <property type="entry name" value="SULFURTRANSFERASE YTWF-RELATED"/>
    <property type="match status" value="1"/>
</dbReference>
<evidence type="ECO:0000313" key="2">
    <source>
        <dbReference type="EMBL" id="QDU34894.1"/>
    </source>
</evidence>
<evidence type="ECO:0000313" key="3">
    <source>
        <dbReference type="Proteomes" id="UP000317369"/>
    </source>
</evidence>
<dbReference type="EMBL" id="CP036425">
    <property type="protein sequence ID" value="QDU34894.1"/>
    <property type="molecule type" value="Genomic_DNA"/>
</dbReference>
<name>A0A517YXE4_9BACT</name>
<dbReference type="AlphaFoldDB" id="A0A517YXE4"/>
<protein>
    <submittedName>
        <fullName evidence="2">Putative adenylyltransferase/sulfurtransferase MoeZ</fullName>
    </submittedName>
</protein>
<keyword evidence="2" id="KW-0808">Transferase</keyword>
<keyword evidence="2" id="KW-0548">Nucleotidyltransferase</keyword>
<accession>A0A517YXE4</accession>
<dbReference type="PROSITE" id="PS50206">
    <property type="entry name" value="RHODANESE_3"/>
    <property type="match status" value="1"/>
</dbReference>
<gene>
    <name evidence="2" type="primary">moeZ_2</name>
    <name evidence="2" type="ORF">KS4_29700</name>
</gene>
<sequence>MNERGDDHRVACVMSRSIELDNDGLPIGYPFQSEWEVTPRAVKEMIDGAAEFLFLDCRLPHEYEAAHVLNTTLIPMQELAARVEEIRDYEDACVVVMCHAGQRSLMVTDYLRQQGFEDVKSLAGGIDLWSLAIDPSIPRY</sequence>
<dbReference type="GO" id="GO:0016779">
    <property type="term" value="F:nucleotidyltransferase activity"/>
    <property type="evidence" value="ECO:0007669"/>
    <property type="project" value="UniProtKB-KW"/>
</dbReference>
<dbReference type="Gene3D" id="3.40.250.10">
    <property type="entry name" value="Rhodanese-like domain"/>
    <property type="match status" value="1"/>
</dbReference>
<dbReference type="InterPro" id="IPR050229">
    <property type="entry name" value="GlpE_sulfurtransferase"/>
</dbReference>
<feature type="domain" description="Rhodanese" evidence="1">
    <location>
        <begin position="48"/>
        <end position="138"/>
    </location>
</feature>
<dbReference type="SMART" id="SM00450">
    <property type="entry name" value="RHOD"/>
    <property type="match status" value="1"/>
</dbReference>
<dbReference type="Pfam" id="PF00581">
    <property type="entry name" value="Rhodanese"/>
    <property type="match status" value="1"/>
</dbReference>